<protein>
    <submittedName>
        <fullName evidence="2">Uncharacterized protein</fullName>
    </submittedName>
</protein>
<keyword evidence="1" id="KW-0472">Membrane</keyword>
<name>A0AA37H1G5_9PEZI</name>
<dbReference type="Proteomes" id="UP001055172">
    <property type="component" value="Unassembled WGS sequence"/>
</dbReference>
<sequence>MLSLDRDEFWFIKATFSNDYLVYITDRDATNIPASPPLAESSLVCFQRYGPFSLASALHMLVFAPIVLAIGLYQLRRFGGQDLWNRRKAAAAAATAASSRVQTCPSTSTVHISQWVGVAGCS</sequence>
<reference evidence="2 3" key="1">
    <citation type="submission" date="2021-07" db="EMBL/GenBank/DDBJ databases">
        <title>Genome data of Colletotrichum spaethianum.</title>
        <authorList>
            <person name="Utami Y.D."/>
            <person name="Hiruma K."/>
        </authorList>
    </citation>
    <scope>NUCLEOTIDE SEQUENCE [LARGE SCALE GENOMIC DNA]</scope>
    <source>
        <strain evidence="2 3">MAFF 242679</strain>
    </source>
</reference>
<evidence type="ECO:0000313" key="2">
    <source>
        <dbReference type="EMBL" id="GJC89858.1"/>
    </source>
</evidence>
<keyword evidence="1" id="KW-1133">Transmembrane helix</keyword>
<keyword evidence="3" id="KW-1185">Reference proteome</keyword>
<proteinExistence type="predicted"/>
<feature type="transmembrane region" description="Helical" evidence="1">
    <location>
        <begin position="52"/>
        <end position="73"/>
    </location>
</feature>
<organism evidence="2 3">
    <name type="scientific">Colletotrichum liriopes</name>
    <dbReference type="NCBI Taxonomy" id="708192"/>
    <lineage>
        <taxon>Eukaryota</taxon>
        <taxon>Fungi</taxon>
        <taxon>Dikarya</taxon>
        <taxon>Ascomycota</taxon>
        <taxon>Pezizomycotina</taxon>
        <taxon>Sordariomycetes</taxon>
        <taxon>Hypocreomycetidae</taxon>
        <taxon>Glomerellales</taxon>
        <taxon>Glomerellaceae</taxon>
        <taxon>Colletotrichum</taxon>
        <taxon>Colletotrichum spaethianum species complex</taxon>
    </lineage>
</organism>
<gene>
    <name evidence="2" type="ORF">ColLi_12696</name>
</gene>
<comment type="caution">
    <text evidence="2">The sequence shown here is derived from an EMBL/GenBank/DDBJ whole genome shotgun (WGS) entry which is preliminary data.</text>
</comment>
<accession>A0AA37H1G5</accession>
<evidence type="ECO:0000256" key="1">
    <source>
        <dbReference type="SAM" id="Phobius"/>
    </source>
</evidence>
<dbReference type="EMBL" id="BPPX01000046">
    <property type="protein sequence ID" value="GJC89858.1"/>
    <property type="molecule type" value="Genomic_DNA"/>
</dbReference>
<dbReference type="AlphaFoldDB" id="A0AA37H1G5"/>
<evidence type="ECO:0000313" key="3">
    <source>
        <dbReference type="Proteomes" id="UP001055172"/>
    </source>
</evidence>
<keyword evidence="1" id="KW-0812">Transmembrane</keyword>